<dbReference type="PANTHER" id="PTHR35910:SF6">
    <property type="entry name" value="2EXR DOMAIN-CONTAINING PROTEIN"/>
    <property type="match status" value="1"/>
</dbReference>
<dbReference type="GeneID" id="62149015"/>
<dbReference type="EMBL" id="RCSW01000009">
    <property type="protein sequence ID" value="KAF7944793.1"/>
    <property type="molecule type" value="Genomic_DNA"/>
</dbReference>
<dbReference type="InterPro" id="IPR045518">
    <property type="entry name" value="2EXR"/>
</dbReference>
<evidence type="ECO:0000259" key="1">
    <source>
        <dbReference type="Pfam" id="PF20150"/>
    </source>
</evidence>
<name>A0A9P5M5T9_9HELO</name>
<dbReference type="Pfam" id="PF20150">
    <property type="entry name" value="2EXR"/>
    <property type="match status" value="1"/>
</dbReference>
<dbReference type="Proteomes" id="UP000710849">
    <property type="component" value="Unassembled WGS sequence"/>
</dbReference>
<proteinExistence type="predicted"/>
<dbReference type="RefSeq" id="XP_038733275.1">
    <property type="nucleotide sequence ID" value="XM_038875938.1"/>
</dbReference>
<keyword evidence="3" id="KW-1185">Reference proteome</keyword>
<dbReference type="PANTHER" id="PTHR35910">
    <property type="entry name" value="2EXR DOMAIN-CONTAINING PROTEIN"/>
    <property type="match status" value="1"/>
</dbReference>
<organism evidence="2 3">
    <name type="scientific">Botrytis byssoidea</name>
    <dbReference type="NCBI Taxonomy" id="139641"/>
    <lineage>
        <taxon>Eukaryota</taxon>
        <taxon>Fungi</taxon>
        <taxon>Dikarya</taxon>
        <taxon>Ascomycota</taxon>
        <taxon>Pezizomycotina</taxon>
        <taxon>Leotiomycetes</taxon>
        <taxon>Helotiales</taxon>
        <taxon>Sclerotiniaceae</taxon>
        <taxon>Botrytis</taxon>
    </lineage>
</organism>
<comment type="caution">
    <text evidence="2">The sequence shown here is derived from an EMBL/GenBank/DDBJ whole genome shotgun (WGS) entry which is preliminary data.</text>
</comment>
<reference evidence="2 3" key="1">
    <citation type="journal article" date="2020" name="Genome Biol. Evol.">
        <title>Comparative genomics of Sclerotiniaceae.</title>
        <authorList>
            <person name="Valero Jimenez C.A."/>
            <person name="Steentjes M."/>
            <person name="Scholten O.E."/>
            <person name="Van Kan J.A.L."/>
        </authorList>
    </citation>
    <scope>NUCLEOTIDE SEQUENCE [LARGE SCALE GENOMIC DNA]</scope>
    <source>
        <strain evidence="2 3">MUCL 94</strain>
    </source>
</reference>
<dbReference type="AlphaFoldDB" id="A0A9P5M5T9"/>
<evidence type="ECO:0000313" key="3">
    <source>
        <dbReference type="Proteomes" id="UP000710849"/>
    </source>
</evidence>
<feature type="domain" description="2EXR" evidence="1">
    <location>
        <begin position="157"/>
        <end position="274"/>
    </location>
</feature>
<protein>
    <recommendedName>
        <fullName evidence="1">2EXR domain-containing protein</fullName>
    </recommendedName>
</protein>
<accession>A0A9P5M5T9</accession>
<gene>
    <name evidence="2" type="ORF">EAE97_005426</name>
</gene>
<sequence length="493" mass="56613">MTDHTPGIVSSHNEPREMKLEYKIEKCLGSSSHPKKEVEEVNDISNEPLKSNILDLIRSSKSDASHEDSQRLGDGCTEIKARSTPFDGKIQTASRKERFYELVTATPLHGITSSTLDYIYTKLEDENLSKSSELNDNIKQAFSALEDELFEDKELMFENFPKLPLEVKIMIWEKALLKPKVVRIGIVPTERTVGNWEYNGGELMQIDKDVPMLLERNHFLKSPSCSLLSVNKESRAQALQVHGVFREQRRPCAEAEDGYVPINRIYVNWEIDTVWLDYNLSVAYRDNKMDPSDTEITPIPAYEDIRCLAAPAESIEWSSEYQVSDTGLAVADFPNLEDLILLVPTKETEWSNPILVPTAPNTTFFIYLEEFDMDHLVRVSSFLSAKMNTTLLWRISIWHAFDNFFSSDREEDIAAGHIRDLSTWNMPDVHYMKVSTIEEENVKVKAKALLEVLPAEVYEVDEEDTNGRRRGVNNLREGIIIAREWRLKDFLNR</sequence>
<evidence type="ECO:0000313" key="2">
    <source>
        <dbReference type="EMBL" id="KAF7944793.1"/>
    </source>
</evidence>